<dbReference type="Proteomes" id="UP000054317">
    <property type="component" value="Unassembled WGS sequence"/>
</dbReference>
<dbReference type="OrthoDB" id="2758170at2759"/>
<reference evidence="3" key="1">
    <citation type="journal article" date="2012" name="Science">
        <title>The Paleozoic origin of enzymatic lignin decomposition reconstructed from 31 fungal genomes.</title>
        <authorList>
            <person name="Floudas D."/>
            <person name="Binder M."/>
            <person name="Riley R."/>
            <person name="Barry K."/>
            <person name="Blanchette R.A."/>
            <person name="Henrissat B."/>
            <person name="Martinez A.T."/>
            <person name="Otillar R."/>
            <person name="Spatafora J.W."/>
            <person name="Yadav J.S."/>
            <person name="Aerts A."/>
            <person name="Benoit I."/>
            <person name="Boyd A."/>
            <person name="Carlson A."/>
            <person name="Copeland A."/>
            <person name="Coutinho P.M."/>
            <person name="de Vries R.P."/>
            <person name="Ferreira P."/>
            <person name="Findley K."/>
            <person name="Foster B."/>
            <person name="Gaskell J."/>
            <person name="Glotzer D."/>
            <person name="Gorecki P."/>
            <person name="Heitman J."/>
            <person name="Hesse C."/>
            <person name="Hori C."/>
            <person name="Igarashi K."/>
            <person name="Jurgens J.A."/>
            <person name="Kallen N."/>
            <person name="Kersten P."/>
            <person name="Kohler A."/>
            <person name="Kuees U."/>
            <person name="Kumar T.K.A."/>
            <person name="Kuo A."/>
            <person name="LaButti K."/>
            <person name="Larrondo L.F."/>
            <person name="Lindquist E."/>
            <person name="Ling A."/>
            <person name="Lombard V."/>
            <person name="Lucas S."/>
            <person name="Lundell T."/>
            <person name="Martin R."/>
            <person name="McLaughlin D.J."/>
            <person name="Morgenstern I."/>
            <person name="Morin E."/>
            <person name="Murat C."/>
            <person name="Nagy L.G."/>
            <person name="Nolan M."/>
            <person name="Ohm R.A."/>
            <person name="Patyshakuliyeva A."/>
            <person name="Rokas A."/>
            <person name="Ruiz-Duenas F.J."/>
            <person name="Sabat G."/>
            <person name="Salamov A."/>
            <person name="Samejima M."/>
            <person name="Schmutz J."/>
            <person name="Slot J.C."/>
            <person name="St John F."/>
            <person name="Stenlid J."/>
            <person name="Sun H."/>
            <person name="Sun S."/>
            <person name="Syed K."/>
            <person name="Tsang A."/>
            <person name="Wiebenga A."/>
            <person name="Young D."/>
            <person name="Pisabarro A."/>
            <person name="Eastwood D.C."/>
            <person name="Martin F."/>
            <person name="Cullen D."/>
            <person name="Grigoriev I.V."/>
            <person name="Hibbett D.S."/>
        </authorList>
    </citation>
    <scope>NUCLEOTIDE SEQUENCE [LARGE SCALE GENOMIC DNA]</scope>
    <source>
        <strain evidence="3">FP-101664</strain>
    </source>
</reference>
<gene>
    <name evidence="2" type="ORF">TRAVEDRAFT_54610</name>
</gene>
<dbReference type="Pfam" id="PF20414">
    <property type="entry name" value="DUF6698"/>
    <property type="match status" value="1"/>
</dbReference>
<evidence type="ECO:0000313" key="3">
    <source>
        <dbReference type="Proteomes" id="UP000054317"/>
    </source>
</evidence>
<dbReference type="AlphaFoldDB" id="R7S696"/>
<dbReference type="KEGG" id="tvs:TRAVEDRAFT_54610"/>
<feature type="region of interest" description="Disordered" evidence="1">
    <location>
        <begin position="1"/>
        <end position="64"/>
    </location>
</feature>
<sequence>MGRDKQDKADKRARRTRKKDKETLEPQAPPRVLPPLRNPPLPDIPIAAPPPPVTSYGDSASQQVHNRERMALDGMEDGARAHISGQELDATGPTARKRARSPDSACDQHTQKRAKKLTKIIAKMHHDIHSDRVTHDIDNLRMAARLVSRVIHPFISSHDALVFGAKYAQDNPDAASDDSDSDDDDDDDEDQDEDVAKAAKKAREDARLQKREYLYQFHALLDIMPDLKTDLDILDEDQLITYSDFASRGDDTNSLRKDILLLYRVDGLKPHEDFSNAPLSLAKHLRGWNNDYTARLLCPQECLSTFDDEPESFRARVLAGDIKITPGDYASLLYDLDRDNDLPFQGNEQVGLLKSAFLAACYKRLWTGRSSSFLPGVCAGVVVGMQPIARKYKVGRVSPRSIAYVAILARFCLSSAPHFKVFDDVGKFSNLELYTRIVNLFNDANSPWCKETLAWWDMQIYGVAPAVPIKGKGHQEVSAADRLELRQKAEKKARKLASALARVGAPAQVQSNPGSDASGSS</sequence>
<feature type="compositionally biased region" description="Acidic residues" evidence="1">
    <location>
        <begin position="175"/>
        <end position="193"/>
    </location>
</feature>
<proteinExistence type="predicted"/>
<feature type="region of interest" description="Disordered" evidence="1">
    <location>
        <begin position="84"/>
        <end position="114"/>
    </location>
</feature>
<name>R7S696_TRAVS</name>
<organism evidence="2 3">
    <name type="scientific">Trametes versicolor (strain FP-101664)</name>
    <name type="common">White-rot fungus</name>
    <name type="synonym">Coriolus versicolor</name>
    <dbReference type="NCBI Taxonomy" id="717944"/>
    <lineage>
        <taxon>Eukaryota</taxon>
        <taxon>Fungi</taxon>
        <taxon>Dikarya</taxon>
        <taxon>Basidiomycota</taxon>
        <taxon>Agaricomycotina</taxon>
        <taxon>Agaricomycetes</taxon>
        <taxon>Polyporales</taxon>
        <taxon>Polyporaceae</taxon>
        <taxon>Trametes</taxon>
    </lineage>
</organism>
<feature type="compositionally biased region" description="Pro residues" evidence="1">
    <location>
        <begin position="27"/>
        <end position="53"/>
    </location>
</feature>
<evidence type="ECO:0000256" key="1">
    <source>
        <dbReference type="SAM" id="MobiDB-lite"/>
    </source>
</evidence>
<accession>R7S696</accession>
<feature type="compositionally biased region" description="Basic and acidic residues" evidence="1">
    <location>
        <begin position="1"/>
        <end position="10"/>
    </location>
</feature>
<dbReference type="GeneID" id="19417459"/>
<feature type="region of interest" description="Disordered" evidence="1">
    <location>
        <begin position="171"/>
        <end position="201"/>
    </location>
</feature>
<evidence type="ECO:0000313" key="2">
    <source>
        <dbReference type="EMBL" id="EIW51388.1"/>
    </source>
</evidence>
<keyword evidence="3" id="KW-1185">Reference proteome</keyword>
<dbReference type="OMA" id="ISHWELL"/>
<dbReference type="InterPro" id="IPR046521">
    <property type="entry name" value="DUF6698"/>
</dbReference>
<dbReference type="EMBL" id="JH711814">
    <property type="protein sequence ID" value="EIW51388.1"/>
    <property type="molecule type" value="Genomic_DNA"/>
</dbReference>
<protein>
    <submittedName>
        <fullName evidence="2">Uncharacterized protein</fullName>
    </submittedName>
</protein>
<dbReference type="RefSeq" id="XP_008045726.1">
    <property type="nucleotide sequence ID" value="XM_008047535.1"/>
</dbReference>